<keyword evidence="2" id="KW-1185">Reference proteome</keyword>
<dbReference type="Proteomes" id="UP001177670">
    <property type="component" value="Unassembled WGS sequence"/>
</dbReference>
<dbReference type="AlphaFoldDB" id="A0AA40GEU3"/>
<dbReference type="EMBL" id="JAHYIQ010000001">
    <property type="protein sequence ID" value="KAK1136439.1"/>
    <property type="molecule type" value="Genomic_DNA"/>
</dbReference>
<reference evidence="1" key="1">
    <citation type="submission" date="2021-10" db="EMBL/GenBank/DDBJ databases">
        <title>Melipona bicolor Genome sequencing and assembly.</title>
        <authorList>
            <person name="Araujo N.S."/>
            <person name="Arias M.C."/>
        </authorList>
    </citation>
    <scope>NUCLEOTIDE SEQUENCE</scope>
    <source>
        <strain evidence="1">USP_2M_L1-L4_2017</strain>
        <tissue evidence="1">Whole body</tissue>
    </source>
</reference>
<protein>
    <submittedName>
        <fullName evidence="1">Uncharacterized protein</fullName>
    </submittedName>
</protein>
<evidence type="ECO:0000313" key="1">
    <source>
        <dbReference type="EMBL" id="KAK1136439.1"/>
    </source>
</evidence>
<accession>A0AA40GEU3</accession>
<proteinExistence type="predicted"/>
<organism evidence="1 2">
    <name type="scientific">Melipona bicolor</name>
    <dbReference type="NCBI Taxonomy" id="60889"/>
    <lineage>
        <taxon>Eukaryota</taxon>
        <taxon>Metazoa</taxon>
        <taxon>Ecdysozoa</taxon>
        <taxon>Arthropoda</taxon>
        <taxon>Hexapoda</taxon>
        <taxon>Insecta</taxon>
        <taxon>Pterygota</taxon>
        <taxon>Neoptera</taxon>
        <taxon>Endopterygota</taxon>
        <taxon>Hymenoptera</taxon>
        <taxon>Apocrita</taxon>
        <taxon>Aculeata</taxon>
        <taxon>Apoidea</taxon>
        <taxon>Anthophila</taxon>
        <taxon>Apidae</taxon>
        <taxon>Melipona</taxon>
    </lineage>
</organism>
<evidence type="ECO:0000313" key="2">
    <source>
        <dbReference type="Proteomes" id="UP001177670"/>
    </source>
</evidence>
<name>A0AA40GEU3_9HYME</name>
<gene>
    <name evidence="1" type="ORF">K0M31_000991</name>
</gene>
<sequence length="112" mass="12191">MAVEIHGTSFSLNATVYNSRSHRDAFAKLESSTNRGEKKSLRAVGIDVVATMKNKVFFGNGRFDDANGFEGTVEPQSSQLSGSSLDRLNMIVQSINGPTRGTTDTLRYSSQQ</sequence>
<comment type="caution">
    <text evidence="1">The sequence shown here is derived from an EMBL/GenBank/DDBJ whole genome shotgun (WGS) entry which is preliminary data.</text>
</comment>